<dbReference type="FunFam" id="3.50.50.60:FF:000021">
    <property type="entry name" value="Ubiquinone biosynthesis monooxygenase COQ6"/>
    <property type="match status" value="1"/>
</dbReference>
<keyword evidence="5" id="KW-0274">FAD</keyword>
<dbReference type="PANTHER" id="PTHR43876:SF7">
    <property type="entry name" value="UBIQUINONE BIOSYNTHESIS MONOOXYGENASE COQ6, MITOCHONDRIAL"/>
    <property type="match status" value="1"/>
</dbReference>
<dbReference type="InterPro" id="IPR010971">
    <property type="entry name" value="UbiH/COQ6"/>
</dbReference>
<dbReference type="NCBIfam" id="TIGR01988">
    <property type="entry name" value="Ubi-OHases"/>
    <property type="match status" value="1"/>
</dbReference>
<dbReference type="Gene3D" id="3.50.50.60">
    <property type="entry name" value="FAD/NAD(P)-binding domain"/>
    <property type="match status" value="2"/>
</dbReference>
<dbReference type="RefSeq" id="WP_166269449.1">
    <property type="nucleotide sequence ID" value="NZ_CP048029.1"/>
</dbReference>
<name>A0A6G7VA39_9GAMM</name>
<dbReference type="AlphaFoldDB" id="A0A6G7VA39"/>
<evidence type="ECO:0000259" key="9">
    <source>
        <dbReference type="Pfam" id="PF01494"/>
    </source>
</evidence>
<dbReference type="GO" id="GO:0071949">
    <property type="term" value="F:FAD binding"/>
    <property type="evidence" value="ECO:0007669"/>
    <property type="project" value="InterPro"/>
</dbReference>
<evidence type="ECO:0000256" key="7">
    <source>
        <dbReference type="ARBA" id="ARBA00023033"/>
    </source>
</evidence>
<gene>
    <name evidence="10" type="ORF">GWK36_01440</name>
</gene>
<dbReference type="Proteomes" id="UP000502699">
    <property type="component" value="Chromosome"/>
</dbReference>
<dbReference type="KEGG" id="cjap:GWK36_01440"/>
<evidence type="ECO:0000256" key="6">
    <source>
        <dbReference type="ARBA" id="ARBA00023002"/>
    </source>
</evidence>
<comment type="subunit">
    <text evidence="8">Component of the Ubi complex metabolon, which regroups five ubiquinone biosynthesis proteins (UbiE, UbiF, UbiG, UbiH and UbiI) and two accessory factors (UbiK and the lipid-binding protein UbiJ).</text>
</comment>
<keyword evidence="4" id="KW-0285">Flavoprotein</keyword>
<protein>
    <submittedName>
        <fullName evidence="10">UbiH/UbiF/VisC/COQ6 family ubiquinone biosynthesis hydroxylase</fullName>
    </submittedName>
</protein>
<feature type="domain" description="FAD-binding" evidence="9">
    <location>
        <begin position="8"/>
        <end position="342"/>
    </location>
</feature>
<dbReference type="InterPro" id="IPR018168">
    <property type="entry name" value="Ubi_Hdrlase_CS"/>
</dbReference>
<sequence length="399" mass="44054">MVEEQTFDIIIAGGGMVGAACALALIGQGLEIGVIEPRPPRTHWHADERDLRVSAINRASQRFLERLDVWETIRDLGVCPYREMRVWDALNGAEIHFDAQGLNEPDLGHIIENQIIQRALWESLSACEEIKLISPVSIIDLETEAQGIRLRLSDGCALRARLLIGADGRDSLIRSLSGIETQAWDYGQRAIIAHVQPTHWHRATAWQRFLPTGPLALLPLADGRCALVWSADEDYAAELMALDEARFNQALTDASESRLGALSLVSQRLAIPLRAHHARAYVRPGVALIGDAAHAIHPLAGQGVNLGFMDAAALAWAIQMGLQHGRDIAGLWTLRRYERARRGANLLMLQAMNLFKALFGNREPAIVQTRALGLGLAERLDPLKQLFMRQALGLDNEFA</sequence>
<keyword evidence="6" id="KW-0560">Oxidoreductase</keyword>
<comment type="similarity">
    <text evidence="3">Belongs to the UbiH/COQ6 family.</text>
</comment>
<dbReference type="PANTHER" id="PTHR43876">
    <property type="entry name" value="UBIQUINONE BIOSYNTHESIS MONOOXYGENASE COQ6, MITOCHONDRIAL"/>
    <property type="match status" value="1"/>
</dbReference>
<dbReference type="GO" id="GO:0110142">
    <property type="term" value="C:ubiquinone biosynthesis complex"/>
    <property type="evidence" value="ECO:0007669"/>
    <property type="project" value="UniProtKB-ARBA"/>
</dbReference>
<dbReference type="EMBL" id="CP048029">
    <property type="protein sequence ID" value="QIK36881.1"/>
    <property type="molecule type" value="Genomic_DNA"/>
</dbReference>
<evidence type="ECO:0000256" key="3">
    <source>
        <dbReference type="ARBA" id="ARBA00005349"/>
    </source>
</evidence>
<keyword evidence="10" id="KW-0830">Ubiquinone</keyword>
<dbReference type="InterPro" id="IPR036188">
    <property type="entry name" value="FAD/NAD-bd_sf"/>
</dbReference>
<proteinExistence type="inferred from homology"/>
<comment type="pathway">
    <text evidence="2">Cofactor biosynthesis; ubiquinone biosynthesis.</text>
</comment>
<dbReference type="GO" id="GO:0004497">
    <property type="term" value="F:monooxygenase activity"/>
    <property type="evidence" value="ECO:0007669"/>
    <property type="project" value="UniProtKB-KW"/>
</dbReference>
<dbReference type="SUPFAM" id="SSF51905">
    <property type="entry name" value="FAD/NAD(P)-binding domain"/>
    <property type="match status" value="1"/>
</dbReference>
<reference evidence="11" key="1">
    <citation type="submission" date="2020-01" db="EMBL/GenBank/DDBJ databases">
        <title>Caldichromatium gen. nov., sp. nov., a thermophilic purple sulfur bacterium member of the family Chromatiaceae isolated from Nakabusa hot spring, Japan.</title>
        <authorList>
            <person name="Saini M.K."/>
            <person name="Hanada S."/>
            <person name="Tank M."/>
        </authorList>
    </citation>
    <scope>NUCLEOTIDE SEQUENCE [LARGE SCALE GENOMIC DNA]</scope>
    <source>
        <strain evidence="11">No.7</strain>
    </source>
</reference>
<dbReference type="GO" id="GO:0016705">
    <property type="term" value="F:oxidoreductase activity, acting on paired donors, with incorporation or reduction of molecular oxygen"/>
    <property type="evidence" value="ECO:0007669"/>
    <property type="project" value="InterPro"/>
</dbReference>
<organism evidence="10 11">
    <name type="scientific">Caldichromatium japonicum</name>
    <dbReference type="NCBI Taxonomy" id="2699430"/>
    <lineage>
        <taxon>Bacteria</taxon>
        <taxon>Pseudomonadati</taxon>
        <taxon>Pseudomonadota</taxon>
        <taxon>Gammaproteobacteria</taxon>
        <taxon>Chromatiales</taxon>
        <taxon>Chromatiaceae</taxon>
        <taxon>Caldichromatium</taxon>
    </lineage>
</organism>
<dbReference type="PROSITE" id="PS01304">
    <property type="entry name" value="UBIH"/>
    <property type="match status" value="1"/>
</dbReference>
<evidence type="ECO:0000313" key="10">
    <source>
        <dbReference type="EMBL" id="QIK36881.1"/>
    </source>
</evidence>
<keyword evidence="11" id="KW-1185">Reference proteome</keyword>
<dbReference type="Pfam" id="PF01494">
    <property type="entry name" value="FAD_binding_3"/>
    <property type="match status" value="1"/>
</dbReference>
<evidence type="ECO:0000256" key="2">
    <source>
        <dbReference type="ARBA" id="ARBA00004749"/>
    </source>
</evidence>
<dbReference type="UniPathway" id="UPA00232"/>
<dbReference type="InterPro" id="IPR002938">
    <property type="entry name" value="FAD-bd"/>
</dbReference>
<dbReference type="GO" id="GO:0006744">
    <property type="term" value="P:ubiquinone biosynthetic process"/>
    <property type="evidence" value="ECO:0007669"/>
    <property type="project" value="UniProtKB-UniPathway"/>
</dbReference>
<keyword evidence="7" id="KW-0503">Monooxygenase</keyword>
<dbReference type="PRINTS" id="PR00420">
    <property type="entry name" value="RNGMNOXGNASE"/>
</dbReference>
<evidence type="ECO:0000256" key="8">
    <source>
        <dbReference type="ARBA" id="ARBA00065734"/>
    </source>
</evidence>
<accession>A0A6G7VA39</accession>
<evidence type="ECO:0000256" key="4">
    <source>
        <dbReference type="ARBA" id="ARBA00022630"/>
    </source>
</evidence>
<evidence type="ECO:0000313" key="11">
    <source>
        <dbReference type="Proteomes" id="UP000502699"/>
    </source>
</evidence>
<evidence type="ECO:0000256" key="5">
    <source>
        <dbReference type="ARBA" id="ARBA00022827"/>
    </source>
</evidence>
<dbReference type="InterPro" id="IPR051205">
    <property type="entry name" value="UbiH/COQ6_monooxygenase"/>
</dbReference>
<comment type="cofactor">
    <cofactor evidence="1">
        <name>FAD</name>
        <dbReference type="ChEBI" id="CHEBI:57692"/>
    </cofactor>
</comment>
<evidence type="ECO:0000256" key="1">
    <source>
        <dbReference type="ARBA" id="ARBA00001974"/>
    </source>
</evidence>